<dbReference type="AlphaFoldDB" id="A0A4Y6UWQ8"/>
<dbReference type="CDD" id="cd06130">
    <property type="entry name" value="DNA_pol_III_epsilon_like"/>
    <property type="match status" value="1"/>
</dbReference>
<dbReference type="PANTHER" id="PTHR30231:SF42">
    <property type="entry name" value="EXONUCLEASE"/>
    <property type="match status" value="1"/>
</dbReference>
<dbReference type="Gene3D" id="3.30.420.10">
    <property type="entry name" value="Ribonuclease H-like superfamily/Ribonuclease H"/>
    <property type="match status" value="1"/>
</dbReference>
<dbReference type="InterPro" id="IPR001357">
    <property type="entry name" value="BRCT_dom"/>
</dbReference>
<dbReference type="RefSeq" id="WP_141448706.1">
    <property type="nucleotide sequence ID" value="NZ_CP041217.1"/>
</dbReference>
<dbReference type="Proteomes" id="UP000316968">
    <property type="component" value="Chromosome"/>
</dbReference>
<evidence type="ECO:0000256" key="2">
    <source>
        <dbReference type="ARBA" id="ARBA00022801"/>
    </source>
</evidence>
<feature type="domain" description="Exonuclease" evidence="4">
    <location>
        <begin position="2"/>
        <end position="166"/>
    </location>
</feature>
<dbReference type="NCBIfam" id="TIGR00573">
    <property type="entry name" value="dnaq"/>
    <property type="match status" value="1"/>
</dbReference>
<keyword evidence="2" id="KW-0378">Hydrolase</keyword>
<dbReference type="Gene3D" id="3.40.50.10190">
    <property type="entry name" value="BRCT domain"/>
    <property type="match status" value="1"/>
</dbReference>
<dbReference type="CDD" id="cd17748">
    <property type="entry name" value="BRCT_DNA_ligase_like"/>
    <property type="match status" value="1"/>
</dbReference>
<dbReference type="SUPFAM" id="SSF53098">
    <property type="entry name" value="Ribonuclease H-like"/>
    <property type="match status" value="1"/>
</dbReference>
<keyword evidence="3" id="KW-0269">Exonuclease</keyword>
<evidence type="ECO:0000259" key="4">
    <source>
        <dbReference type="SMART" id="SM00479"/>
    </source>
</evidence>
<dbReference type="SUPFAM" id="SSF52113">
    <property type="entry name" value="BRCT domain"/>
    <property type="match status" value="1"/>
</dbReference>
<keyword evidence="1" id="KW-0540">Nuclease</keyword>
<evidence type="ECO:0000256" key="1">
    <source>
        <dbReference type="ARBA" id="ARBA00022722"/>
    </source>
</evidence>
<dbReference type="InterPro" id="IPR036397">
    <property type="entry name" value="RNaseH_sf"/>
</dbReference>
<dbReference type="InterPro" id="IPR012337">
    <property type="entry name" value="RNaseH-like_sf"/>
</dbReference>
<organism evidence="5 6">
    <name type="scientific">Saccharibacillus brassicae</name>
    <dbReference type="NCBI Taxonomy" id="2583377"/>
    <lineage>
        <taxon>Bacteria</taxon>
        <taxon>Bacillati</taxon>
        <taxon>Bacillota</taxon>
        <taxon>Bacilli</taxon>
        <taxon>Bacillales</taxon>
        <taxon>Paenibacillaceae</taxon>
        <taxon>Saccharibacillus</taxon>
    </lineage>
</organism>
<protein>
    <recommendedName>
        <fullName evidence="4">Exonuclease domain-containing protein</fullName>
    </recommendedName>
</protein>
<dbReference type="GO" id="GO:0005829">
    <property type="term" value="C:cytosol"/>
    <property type="evidence" value="ECO:0007669"/>
    <property type="project" value="TreeGrafter"/>
</dbReference>
<dbReference type="SMART" id="SM00479">
    <property type="entry name" value="EXOIII"/>
    <property type="match status" value="1"/>
</dbReference>
<dbReference type="OrthoDB" id="9803913at2"/>
<dbReference type="GO" id="GO:0003677">
    <property type="term" value="F:DNA binding"/>
    <property type="evidence" value="ECO:0007669"/>
    <property type="project" value="InterPro"/>
</dbReference>
<evidence type="ECO:0000256" key="3">
    <source>
        <dbReference type="ARBA" id="ARBA00022839"/>
    </source>
</evidence>
<sequence length="360" mass="38065">MDFVAIDFETANSKRASVCAVGLVDVRGGKIVDEYYTLVNPHDDFDYFCIAVHGITPDQVENAPSFADIWPELSRRIEDRVLVAHNASFDMSVLRRSAETLGLELPPIRYMCSCLLARKIWPEMPNHKLNTVTRQLGLNAFKHHDALEDARAAARIFLRCSEAGEASDCDALADRYGYRLGQMLENGAQHITFSSSAAKGGRTQAGRAAAGRAGSGVSAAGQAGSRAAAGPGAGAAGGAKAKAGLPAPNAAADRGNPLYEKRIVFSGRLSGFKREDAQRTAAGFGALCTESVEWKTDYVVVGRSDYAKYAAGGYMSGKTQSAARLAAGGSAVRILSEDEFAERLREAAGASSGGGERPHG</sequence>
<reference evidence="5 6" key="1">
    <citation type="submission" date="2019-06" db="EMBL/GenBank/DDBJ databases">
        <title>Saccharibacillus brassicae sp. nov., an endophytic bacterium isolated from Chinese cabbage seeds (Brassica pekinensis).</title>
        <authorList>
            <person name="Jiang L."/>
            <person name="Lee J."/>
            <person name="Kim S.W."/>
        </authorList>
    </citation>
    <scope>NUCLEOTIDE SEQUENCE [LARGE SCALE GENOMIC DNA]</scope>
    <source>
        <strain evidence="6">KCTC 43072 / ATSA2</strain>
    </source>
</reference>
<dbReference type="InterPro" id="IPR036420">
    <property type="entry name" value="BRCT_dom_sf"/>
</dbReference>
<dbReference type="InterPro" id="IPR006054">
    <property type="entry name" value="DnaQ"/>
</dbReference>
<dbReference type="GO" id="GO:0008408">
    <property type="term" value="F:3'-5' exonuclease activity"/>
    <property type="evidence" value="ECO:0007669"/>
    <property type="project" value="TreeGrafter"/>
</dbReference>
<accession>A0A4Y6UWQ8</accession>
<dbReference type="PANTHER" id="PTHR30231">
    <property type="entry name" value="DNA POLYMERASE III SUBUNIT EPSILON"/>
    <property type="match status" value="1"/>
</dbReference>
<name>A0A4Y6UWQ8_SACBS</name>
<gene>
    <name evidence="5" type="ORF">FFV09_15705</name>
</gene>
<dbReference type="Pfam" id="PF00929">
    <property type="entry name" value="RNase_T"/>
    <property type="match status" value="1"/>
</dbReference>
<dbReference type="GO" id="GO:0006260">
    <property type="term" value="P:DNA replication"/>
    <property type="evidence" value="ECO:0007669"/>
    <property type="project" value="InterPro"/>
</dbReference>
<keyword evidence="6" id="KW-1185">Reference proteome</keyword>
<dbReference type="KEGG" id="saca:FFV09_15705"/>
<dbReference type="Pfam" id="PF00533">
    <property type="entry name" value="BRCT"/>
    <property type="match status" value="1"/>
</dbReference>
<dbReference type="InterPro" id="IPR013520">
    <property type="entry name" value="Ribonucl_H"/>
</dbReference>
<proteinExistence type="predicted"/>
<dbReference type="GO" id="GO:0003887">
    <property type="term" value="F:DNA-directed DNA polymerase activity"/>
    <property type="evidence" value="ECO:0007669"/>
    <property type="project" value="InterPro"/>
</dbReference>
<dbReference type="FunFam" id="3.30.420.10:FF:000045">
    <property type="entry name" value="3'-5' exonuclease DinG"/>
    <property type="match status" value="1"/>
</dbReference>
<dbReference type="EMBL" id="CP041217">
    <property type="protein sequence ID" value="QDH22162.1"/>
    <property type="molecule type" value="Genomic_DNA"/>
</dbReference>
<evidence type="ECO:0000313" key="6">
    <source>
        <dbReference type="Proteomes" id="UP000316968"/>
    </source>
</evidence>
<evidence type="ECO:0000313" key="5">
    <source>
        <dbReference type="EMBL" id="QDH22162.1"/>
    </source>
</evidence>